<dbReference type="EMBL" id="JAWJAY010000003">
    <property type="protein sequence ID" value="MDV2886202.1"/>
    <property type="molecule type" value="Genomic_DNA"/>
</dbReference>
<evidence type="ECO:0000256" key="2">
    <source>
        <dbReference type="ARBA" id="ARBA00022692"/>
    </source>
</evidence>
<comment type="similarity">
    <text evidence="1">Belongs to the LytR/CpsA/Psr (LCP) family.</text>
</comment>
<feature type="domain" description="Cell envelope-related transcriptional attenuator" evidence="5">
    <location>
        <begin position="80"/>
        <end position="222"/>
    </location>
</feature>
<dbReference type="InterPro" id="IPR050922">
    <property type="entry name" value="LytR/CpsA/Psr_CW_biosynth"/>
</dbReference>
<accession>A0AAJ2U3U9</accession>
<evidence type="ECO:0000313" key="6">
    <source>
        <dbReference type="EMBL" id="MDV2886202.1"/>
    </source>
</evidence>
<dbReference type="PANTHER" id="PTHR33392">
    <property type="entry name" value="POLYISOPRENYL-TEICHOIC ACID--PEPTIDOGLYCAN TEICHOIC ACID TRANSFERASE TAGU"/>
    <property type="match status" value="1"/>
</dbReference>
<dbReference type="AlphaFoldDB" id="A0AAJ2U3U9"/>
<evidence type="ECO:0000259" key="5">
    <source>
        <dbReference type="Pfam" id="PF03816"/>
    </source>
</evidence>
<name>A0AAJ2U3U9_ALKPS</name>
<keyword evidence="4" id="KW-0472">Membrane</keyword>
<keyword evidence="4" id="KW-1133">Transmembrane helix</keyword>
<comment type="caution">
    <text evidence="6">The sequence shown here is derived from an EMBL/GenBank/DDBJ whole genome shotgun (WGS) entry which is preliminary data.</text>
</comment>
<dbReference type="PANTHER" id="PTHR33392:SF6">
    <property type="entry name" value="POLYISOPRENYL-TEICHOIC ACID--PEPTIDOGLYCAN TEICHOIC ACID TRANSFERASE TAGU"/>
    <property type="match status" value="1"/>
</dbReference>
<keyword evidence="3" id="KW-0735">Signal-anchor</keyword>
<protein>
    <submittedName>
        <fullName evidence="6">LCP family protein</fullName>
    </submittedName>
</protein>
<reference evidence="6" key="1">
    <citation type="submission" date="2023-10" db="EMBL/GenBank/DDBJ databases">
        <title>Screening of Alkalihalophilus pseudofirmusBZ-TG-HK211 and Its Alleviation of Salt Stress on Rapeseed Growth.</title>
        <authorList>
            <person name="Zhao B."/>
            <person name="Guo T."/>
        </authorList>
    </citation>
    <scope>NUCLEOTIDE SEQUENCE</scope>
    <source>
        <strain evidence="6">BZ-TG-HK211</strain>
    </source>
</reference>
<sequence length="305" mass="34417">MSDKMKKIILILMTSALVLVVGAGGYVWSAATSAFGSIQENLDRSKSEKRLEELNLDEGDPISVLLMGVDELEGREDLGRSDTMILLTINPNQESIQMVSIPRDTLVDIRGYVTKDKISHAHALGGRETAVYTVEHFLDVPVDYYVKVNMESFKDTVDAVGGIEVENDQEFTFHEMHYPEGTIKLDGEKALGYARMRHLDPDDDFGRQERQREVMEAVMEKGSSISSLTNFNDILKVVEDNVLTNLSLGELWDIYSTYNVAIDQIEQHELQGEDIKKDGIYYFSPDEEELASLSTKLKEHLELED</sequence>
<dbReference type="InterPro" id="IPR004474">
    <property type="entry name" value="LytR_CpsA_psr"/>
</dbReference>
<gene>
    <name evidence="6" type="ORF">RYX45_13515</name>
</gene>
<dbReference type="NCBIfam" id="TIGR00350">
    <property type="entry name" value="lytR_cpsA_psr"/>
    <property type="match status" value="1"/>
</dbReference>
<evidence type="ECO:0000256" key="3">
    <source>
        <dbReference type="ARBA" id="ARBA00022968"/>
    </source>
</evidence>
<dbReference type="GO" id="GO:0071555">
    <property type="term" value="P:cell wall organization"/>
    <property type="evidence" value="ECO:0007669"/>
    <property type="project" value="UniProtKB-KW"/>
</dbReference>
<dbReference type="Proteomes" id="UP001285636">
    <property type="component" value="Unassembled WGS sequence"/>
</dbReference>
<dbReference type="RefSeq" id="WP_323467023.1">
    <property type="nucleotide sequence ID" value="NZ_CP144224.1"/>
</dbReference>
<dbReference type="Pfam" id="PF03816">
    <property type="entry name" value="LytR_cpsA_psr"/>
    <property type="match status" value="1"/>
</dbReference>
<proteinExistence type="inferred from homology"/>
<evidence type="ECO:0000256" key="1">
    <source>
        <dbReference type="ARBA" id="ARBA00006068"/>
    </source>
</evidence>
<organism evidence="6 7">
    <name type="scientific">Alkalihalophilus pseudofirmus</name>
    <name type="common">Bacillus pseudofirmus</name>
    <dbReference type="NCBI Taxonomy" id="79885"/>
    <lineage>
        <taxon>Bacteria</taxon>
        <taxon>Bacillati</taxon>
        <taxon>Bacillota</taxon>
        <taxon>Bacilli</taxon>
        <taxon>Bacillales</taxon>
        <taxon>Bacillaceae</taxon>
        <taxon>Alkalihalophilus</taxon>
    </lineage>
</organism>
<evidence type="ECO:0000313" key="7">
    <source>
        <dbReference type="Proteomes" id="UP001285636"/>
    </source>
</evidence>
<dbReference type="Gene3D" id="3.40.630.190">
    <property type="entry name" value="LCP protein"/>
    <property type="match status" value="1"/>
</dbReference>
<evidence type="ECO:0000256" key="4">
    <source>
        <dbReference type="ARBA" id="ARBA00022989"/>
    </source>
</evidence>
<keyword evidence="2" id="KW-0812">Transmembrane</keyword>